<dbReference type="AlphaFoldDB" id="A0A6N3B4C4"/>
<evidence type="ECO:0000313" key="1">
    <source>
        <dbReference type="EMBL" id="VYT98691.1"/>
    </source>
</evidence>
<name>A0A6N3B4C4_9BACT</name>
<proteinExistence type="predicted"/>
<dbReference type="EMBL" id="CACRUT010000011">
    <property type="protein sequence ID" value="VYT98691.1"/>
    <property type="molecule type" value="Genomic_DNA"/>
</dbReference>
<accession>A0A6N3B4C4</accession>
<reference evidence="1" key="1">
    <citation type="submission" date="2019-11" db="EMBL/GenBank/DDBJ databases">
        <authorList>
            <person name="Feng L."/>
        </authorList>
    </citation>
    <scope>NUCLEOTIDE SEQUENCE</scope>
    <source>
        <strain evidence="1">PclaraLFYP37</strain>
    </source>
</reference>
<dbReference type="RefSeq" id="WP_008623084.1">
    <property type="nucleotide sequence ID" value="NZ_CABMOJ010000098.1"/>
</dbReference>
<organism evidence="1">
    <name type="scientific">Paraprevotella clara</name>
    <dbReference type="NCBI Taxonomy" id="454154"/>
    <lineage>
        <taxon>Bacteria</taxon>
        <taxon>Pseudomonadati</taxon>
        <taxon>Bacteroidota</taxon>
        <taxon>Bacteroidia</taxon>
        <taxon>Bacteroidales</taxon>
        <taxon>Prevotellaceae</taxon>
        <taxon>Paraprevotella</taxon>
    </lineage>
</organism>
<sequence>MEKKMYESPRMEMVKMEVSDMMACSVNAGGDVNIGYGGNASDHDIIEAYSNKNGGWDIW</sequence>
<dbReference type="GeneID" id="93558969"/>
<protein>
    <submittedName>
        <fullName evidence="1">Uncharacterized protein</fullName>
    </submittedName>
</protein>
<gene>
    <name evidence="1" type="ORF">PCLFYP37_01639</name>
</gene>